<dbReference type="Pfam" id="PF00160">
    <property type="entry name" value="Pro_isomerase"/>
    <property type="match status" value="1"/>
</dbReference>
<protein>
    <recommendedName>
        <fullName evidence="5">PKD domain-containing protein</fullName>
    </recommendedName>
</protein>
<organism evidence="4">
    <name type="scientific">marine metagenome</name>
    <dbReference type="NCBI Taxonomy" id="408172"/>
    <lineage>
        <taxon>unclassified sequences</taxon>
        <taxon>metagenomes</taxon>
        <taxon>ecological metagenomes</taxon>
    </lineage>
</organism>
<dbReference type="Gene3D" id="2.40.100.10">
    <property type="entry name" value="Cyclophilin-like"/>
    <property type="match status" value="1"/>
</dbReference>
<comment type="similarity">
    <text evidence="1">Belongs to the TolB family.</text>
</comment>
<dbReference type="InterPro" id="IPR029000">
    <property type="entry name" value="Cyclophilin-like_dom_sf"/>
</dbReference>
<dbReference type="Pfam" id="PF18911">
    <property type="entry name" value="PKD_4"/>
    <property type="match status" value="1"/>
</dbReference>
<dbReference type="SMART" id="SM00089">
    <property type="entry name" value="PKD"/>
    <property type="match status" value="1"/>
</dbReference>
<dbReference type="CDD" id="cd00317">
    <property type="entry name" value="cyclophilin"/>
    <property type="match status" value="1"/>
</dbReference>
<reference evidence="4" key="1">
    <citation type="submission" date="2018-05" db="EMBL/GenBank/DDBJ databases">
        <authorList>
            <person name="Lanie J.A."/>
            <person name="Ng W.-L."/>
            <person name="Kazmierczak K.M."/>
            <person name="Andrzejewski T.M."/>
            <person name="Davidsen T.M."/>
            <person name="Wayne K.J."/>
            <person name="Tettelin H."/>
            <person name="Glass J.I."/>
            <person name="Rusch D."/>
            <person name="Podicherti R."/>
            <person name="Tsui H.-C.T."/>
            <person name="Winkler M.E."/>
        </authorList>
    </citation>
    <scope>NUCLEOTIDE SEQUENCE</scope>
</reference>
<dbReference type="AlphaFoldDB" id="A0A381T3Y2"/>
<dbReference type="SUPFAM" id="SSF50891">
    <property type="entry name" value="Cyclophilin-like"/>
    <property type="match status" value="1"/>
</dbReference>
<gene>
    <name evidence="4" type="ORF">METZ01_LOCUS63278</name>
</gene>
<feature type="non-terminal residue" evidence="4">
    <location>
        <position position="1"/>
    </location>
</feature>
<sequence length="952" mass="101686">VLLLLAIGALILLAACSTPNAAQFRMSSETGSAPHEISFTIDETIKADAFDWDFGDGVGSEEREPHHTFQDAGTFSVRLTVVKDGRNSVAESTVTIQPGEAGWIEMDQVPDSITYLSSTEFSAKAFDVLGNFIVDPLFNWACDPMVGAINASGIFTAGQNVGNYPDAISVSFERLGVEVVQKFGVKIIGGDLHAVFIEPNTLDVQVARSENIKVRAIDSAGHLLESASFSFKAIRDGDSVDPTGRFKSGTVASKGDESLVFVEVELNGRVIESVVSGIIRPGILDQIHPFDIPASLQIRESVQLTVFGTDRFGNSLTLDELKWSASSPDIGSITDSGIFTAGTAAGEYLEEGITARGILHGVESSVIVPLTIEPGPAESLHILPYNDSVPIGAGSPFVVLVSDAYGNVLDIEEEEFEYEYSIAGRGSEIAVFIAGYEIGDFENAITVTLPANTAGNAIELVGQSDVNIRQRSSDIIAVEVMDEDGGGILFLDLETAQLGSADINFYNNGAMELSPSWWPDGSRLVYASDLTGELQIYMLDLVTRATVQITNMPGGASMPDISPDGGSLAFVSLVNDEWQLYVAPIPEDLEVAPITIRDARRISEDDSAQHILPYWSPDGTQLLASQNIADGLVRMMIFDPSLATPAEVIGPFGSVAFGWTRDGSGVHFGLGTDDGALNLGTINLVSLEPILIESRLEFLVASWSPDDSELMAVDAGIGAAWFMDSDSSGLRRVISADQLPARMSWRPRAYGDPVADHDVGAEKKMLVLGDKPAPPVGALDITSEYSAVIVTDVGNITVQLYDDQAPFTVENFINLARIGFYDGLEFHRVMAGYLSHAGDPEPTIEGLDGPGYIFNDEFSRELLHDSVGTLSMANAGSNTNGSQFFITHGAATELDAFESGVAKNCADDAIACHSVFGRVTIGNEIITGMAERDPDIASTPGIKIVYISIMEN</sequence>
<dbReference type="InterPro" id="IPR002130">
    <property type="entry name" value="Cyclophilin-type_PPIase_dom"/>
</dbReference>
<evidence type="ECO:0000259" key="2">
    <source>
        <dbReference type="PROSITE" id="PS50072"/>
    </source>
</evidence>
<dbReference type="InterPro" id="IPR000601">
    <property type="entry name" value="PKD_dom"/>
</dbReference>
<dbReference type="PROSITE" id="PS50072">
    <property type="entry name" value="CSA_PPIASE_2"/>
    <property type="match status" value="1"/>
</dbReference>
<dbReference type="EMBL" id="UINC01003929">
    <property type="protein sequence ID" value="SVA10424.1"/>
    <property type="molecule type" value="Genomic_DNA"/>
</dbReference>
<dbReference type="Gene3D" id="2.120.10.30">
    <property type="entry name" value="TolB, C-terminal domain"/>
    <property type="match status" value="1"/>
</dbReference>
<dbReference type="InterPro" id="IPR011659">
    <property type="entry name" value="WD40"/>
</dbReference>
<evidence type="ECO:0000259" key="3">
    <source>
        <dbReference type="PROSITE" id="PS50093"/>
    </source>
</evidence>
<dbReference type="PANTHER" id="PTHR36842">
    <property type="entry name" value="PROTEIN TOLB HOMOLOG"/>
    <property type="match status" value="1"/>
</dbReference>
<dbReference type="SUPFAM" id="SSF49299">
    <property type="entry name" value="PKD domain"/>
    <property type="match status" value="1"/>
</dbReference>
<evidence type="ECO:0000256" key="1">
    <source>
        <dbReference type="ARBA" id="ARBA00009820"/>
    </source>
</evidence>
<feature type="domain" description="PKD" evidence="3">
    <location>
        <begin position="20"/>
        <end position="97"/>
    </location>
</feature>
<dbReference type="InterPro" id="IPR013783">
    <property type="entry name" value="Ig-like_fold"/>
</dbReference>
<proteinExistence type="inferred from homology"/>
<dbReference type="InterPro" id="IPR022409">
    <property type="entry name" value="PKD/Chitinase_dom"/>
</dbReference>
<accession>A0A381T3Y2</accession>
<dbReference type="GO" id="GO:0003755">
    <property type="term" value="F:peptidyl-prolyl cis-trans isomerase activity"/>
    <property type="evidence" value="ECO:0007669"/>
    <property type="project" value="InterPro"/>
</dbReference>
<dbReference type="PROSITE" id="PS50093">
    <property type="entry name" value="PKD"/>
    <property type="match status" value="1"/>
</dbReference>
<name>A0A381T3Y2_9ZZZZ</name>
<dbReference type="PANTHER" id="PTHR36842:SF1">
    <property type="entry name" value="PROTEIN TOLB"/>
    <property type="match status" value="1"/>
</dbReference>
<dbReference type="InterPro" id="IPR035986">
    <property type="entry name" value="PKD_dom_sf"/>
</dbReference>
<feature type="domain" description="PPIase cyclophilin-type" evidence="2">
    <location>
        <begin position="791"/>
        <end position="951"/>
    </location>
</feature>
<dbReference type="PRINTS" id="PR00153">
    <property type="entry name" value="CSAPPISMRASE"/>
</dbReference>
<evidence type="ECO:0008006" key="5">
    <source>
        <dbReference type="Google" id="ProtNLM"/>
    </source>
</evidence>
<evidence type="ECO:0000313" key="4">
    <source>
        <dbReference type="EMBL" id="SVA10424.1"/>
    </source>
</evidence>
<dbReference type="Gene3D" id="2.60.40.10">
    <property type="entry name" value="Immunoglobulins"/>
    <property type="match status" value="1"/>
</dbReference>
<dbReference type="SUPFAM" id="SSF69304">
    <property type="entry name" value="Tricorn protease N-terminal domain"/>
    <property type="match status" value="1"/>
</dbReference>
<dbReference type="InterPro" id="IPR011042">
    <property type="entry name" value="6-blade_b-propeller_TolB-like"/>
</dbReference>
<dbReference type="Pfam" id="PF07676">
    <property type="entry name" value="PD40"/>
    <property type="match status" value="2"/>
</dbReference>
<dbReference type="CDD" id="cd00146">
    <property type="entry name" value="PKD"/>
    <property type="match status" value="1"/>
</dbReference>